<dbReference type="AlphaFoldDB" id="A0A9D2ABX0"/>
<reference evidence="1" key="1">
    <citation type="journal article" date="2021" name="PeerJ">
        <title>Extensive microbial diversity within the chicken gut microbiome revealed by metagenomics and culture.</title>
        <authorList>
            <person name="Gilroy R."/>
            <person name="Ravi A."/>
            <person name="Getino M."/>
            <person name="Pursley I."/>
            <person name="Horton D.L."/>
            <person name="Alikhan N.F."/>
            <person name="Baker D."/>
            <person name="Gharbi K."/>
            <person name="Hall N."/>
            <person name="Watson M."/>
            <person name="Adriaenssens E.M."/>
            <person name="Foster-Nyarko E."/>
            <person name="Jarju S."/>
            <person name="Secka A."/>
            <person name="Antonio M."/>
            <person name="Oren A."/>
            <person name="Chaudhuri R.R."/>
            <person name="La Ragione R."/>
            <person name="Hildebrand F."/>
            <person name="Pallen M.J."/>
        </authorList>
    </citation>
    <scope>NUCLEOTIDE SEQUENCE</scope>
    <source>
        <strain evidence="1">23274</strain>
    </source>
</reference>
<name>A0A9D2ABX0_9BACT</name>
<organism evidence="1 2">
    <name type="scientific">Candidatus Odoribacter faecigallinarum</name>
    <dbReference type="NCBI Taxonomy" id="2838706"/>
    <lineage>
        <taxon>Bacteria</taxon>
        <taxon>Pseudomonadati</taxon>
        <taxon>Bacteroidota</taxon>
        <taxon>Bacteroidia</taxon>
        <taxon>Bacteroidales</taxon>
        <taxon>Odoribacteraceae</taxon>
        <taxon>Odoribacter</taxon>
    </lineage>
</organism>
<gene>
    <name evidence="1" type="ORF">H9863_03920</name>
</gene>
<feature type="non-terminal residue" evidence="1">
    <location>
        <position position="1"/>
    </location>
</feature>
<reference evidence="1" key="2">
    <citation type="submission" date="2021-04" db="EMBL/GenBank/DDBJ databases">
        <authorList>
            <person name="Gilroy R."/>
        </authorList>
    </citation>
    <scope>NUCLEOTIDE SEQUENCE</scope>
    <source>
        <strain evidence="1">23274</strain>
    </source>
</reference>
<proteinExistence type="predicted"/>
<dbReference type="Proteomes" id="UP000824202">
    <property type="component" value="Unassembled WGS sequence"/>
</dbReference>
<protein>
    <submittedName>
        <fullName evidence="1">Uncharacterized protein</fullName>
    </submittedName>
</protein>
<dbReference type="EMBL" id="DXFT01000079">
    <property type="protein sequence ID" value="HIX03250.1"/>
    <property type="molecule type" value="Genomic_DNA"/>
</dbReference>
<evidence type="ECO:0000313" key="2">
    <source>
        <dbReference type="Proteomes" id="UP000824202"/>
    </source>
</evidence>
<comment type="caution">
    <text evidence="1">The sequence shown here is derived from an EMBL/GenBank/DDBJ whole genome shotgun (WGS) entry which is preliminary data.</text>
</comment>
<sequence length="67" mass="7162">CDKGNKNIRTADISCKMTSFTAGISCKTAFPTADIPCSNLSHKITKPPNSVEFGGCTLQIWQNLAVS</sequence>
<accession>A0A9D2ABX0</accession>
<evidence type="ECO:0000313" key="1">
    <source>
        <dbReference type="EMBL" id="HIX03250.1"/>
    </source>
</evidence>